<accession>A0ABP3DV05</accession>
<evidence type="ECO:0000313" key="3">
    <source>
        <dbReference type="EMBL" id="GAA0239993.1"/>
    </source>
</evidence>
<gene>
    <name evidence="3" type="ORF">GCM10009539_26620</name>
</gene>
<reference evidence="4" key="1">
    <citation type="journal article" date="2019" name="Int. J. Syst. Evol. Microbiol.">
        <title>The Global Catalogue of Microorganisms (GCM) 10K type strain sequencing project: providing services to taxonomists for standard genome sequencing and annotation.</title>
        <authorList>
            <consortium name="The Broad Institute Genomics Platform"/>
            <consortium name="The Broad Institute Genome Sequencing Center for Infectious Disease"/>
            <person name="Wu L."/>
            <person name="Ma J."/>
        </authorList>
    </citation>
    <scope>NUCLEOTIDE SEQUENCE [LARGE SCALE GENOMIC DNA]</scope>
    <source>
        <strain evidence="4">JCM 10425</strain>
    </source>
</reference>
<feature type="compositionally biased region" description="Low complexity" evidence="1">
    <location>
        <begin position="31"/>
        <end position="43"/>
    </location>
</feature>
<dbReference type="PROSITE" id="PS51257">
    <property type="entry name" value="PROKAR_LIPOPROTEIN"/>
    <property type="match status" value="1"/>
</dbReference>
<dbReference type="InterPro" id="IPR018391">
    <property type="entry name" value="PQQ_b-propeller_rpt"/>
</dbReference>
<dbReference type="PANTHER" id="PTHR34512">
    <property type="entry name" value="CELL SURFACE PROTEIN"/>
    <property type="match status" value="1"/>
</dbReference>
<feature type="region of interest" description="Disordered" evidence="1">
    <location>
        <begin position="21"/>
        <end position="74"/>
    </location>
</feature>
<proteinExistence type="predicted"/>
<dbReference type="EMBL" id="BAAAGX010000010">
    <property type="protein sequence ID" value="GAA0239993.1"/>
    <property type="molecule type" value="Genomic_DNA"/>
</dbReference>
<dbReference type="SMART" id="SM00564">
    <property type="entry name" value="PQQ"/>
    <property type="match status" value="4"/>
</dbReference>
<dbReference type="InterPro" id="IPR011044">
    <property type="entry name" value="Quino_amine_DH_bsu"/>
</dbReference>
<organism evidence="3 4">
    <name type="scientific">Cryptosporangium japonicum</name>
    <dbReference type="NCBI Taxonomy" id="80872"/>
    <lineage>
        <taxon>Bacteria</taxon>
        <taxon>Bacillati</taxon>
        <taxon>Actinomycetota</taxon>
        <taxon>Actinomycetes</taxon>
        <taxon>Cryptosporangiales</taxon>
        <taxon>Cryptosporangiaceae</taxon>
        <taxon>Cryptosporangium</taxon>
    </lineage>
</organism>
<evidence type="ECO:0000259" key="2">
    <source>
        <dbReference type="Pfam" id="PF13360"/>
    </source>
</evidence>
<dbReference type="PANTHER" id="PTHR34512:SF30">
    <property type="entry name" value="OUTER MEMBRANE PROTEIN ASSEMBLY FACTOR BAMB"/>
    <property type="match status" value="1"/>
</dbReference>
<feature type="domain" description="Pyrrolo-quinoline quinone repeat" evidence="2">
    <location>
        <begin position="255"/>
        <end position="385"/>
    </location>
</feature>
<dbReference type="InterPro" id="IPR002372">
    <property type="entry name" value="PQQ_rpt_dom"/>
</dbReference>
<evidence type="ECO:0000313" key="4">
    <source>
        <dbReference type="Proteomes" id="UP001500967"/>
    </source>
</evidence>
<sequence length="419" mass="42346">MLRSYAAIGAVSLLVLAGCSNDKDAEPEKSPSPSAPKSAAPSPTQRPAFDPPTRFGTQGAALPPEASENKISVGGTNVEPLPVTLHKTTAYIASTASLLAVDTATGRTLATITPSAGSPGATPASPWVGTNPAEAPVLWSDNGRATILSTFVVDKPATGTQKAGRAVEVVAVDAETTKSLWTAQVDVPAGLDQGVAGLAANPVGVDGTTLAVAVSYQSDEGVVAVDLAAKKALWSRTGFRPDVVGTGVVAGSDASSVSALNLADGKQKWTVPQLTAVSPLGPGLLIASGTGQVAFLDAATGKARDRSTADYTGVRCRFDGKDVTVCARTGWAAGLDATSGKTLWELPDQANTRVAPLVTAVWHGAVYGSTDNGPVVLDARSGQDREVSPGLAPMVVNEYVGIGQPPTGGSGVRSYPAAK</sequence>
<dbReference type="SUPFAM" id="SSF50969">
    <property type="entry name" value="YVTN repeat-like/Quinoprotein amine dehydrogenase"/>
    <property type="match status" value="1"/>
</dbReference>
<name>A0ABP3DV05_9ACTN</name>
<dbReference type="RefSeq" id="WP_344649097.1">
    <property type="nucleotide sequence ID" value="NZ_BAAAGX010000010.1"/>
</dbReference>
<dbReference type="Gene3D" id="2.130.10.10">
    <property type="entry name" value="YVTN repeat-like/Quinoprotein amine dehydrogenase"/>
    <property type="match status" value="2"/>
</dbReference>
<dbReference type="InterPro" id="IPR015943">
    <property type="entry name" value="WD40/YVTN_repeat-like_dom_sf"/>
</dbReference>
<comment type="caution">
    <text evidence="3">The sequence shown here is derived from an EMBL/GenBank/DDBJ whole genome shotgun (WGS) entry which is preliminary data.</text>
</comment>
<dbReference type="Pfam" id="PF13360">
    <property type="entry name" value="PQQ_2"/>
    <property type="match status" value="1"/>
</dbReference>
<evidence type="ECO:0000256" key="1">
    <source>
        <dbReference type="SAM" id="MobiDB-lite"/>
    </source>
</evidence>
<dbReference type="Proteomes" id="UP001500967">
    <property type="component" value="Unassembled WGS sequence"/>
</dbReference>
<keyword evidence="4" id="KW-1185">Reference proteome</keyword>
<protein>
    <submittedName>
        <fullName evidence="3">PQQ-binding-like beta-propeller repeat protein</fullName>
    </submittedName>
</protein>